<proteinExistence type="predicted"/>
<dbReference type="InterPro" id="IPR011761">
    <property type="entry name" value="ATP-grasp"/>
</dbReference>
<dbReference type="CDD" id="cd06850">
    <property type="entry name" value="biotinyl_domain"/>
    <property type="match status" value="1"/>
</dbReference>
<dbReference type="PROSITE" id="PS50975">
    <property type="entry name" value="ATP_GRASP"/>
    <property type="match status" value="1"/>
</dbReference>
<sequence length="1238" mass="136189">MEHLKTLLIANRAEIATRILKTARKLDIRTIAVYTEPDAASTHVSEADVAVLLPGSPAKAYIDGDEIIKIAKKYKADAIIPGYGFLSENADFARAVAAAGLAWAGPSPESIEAFGIKHTARDLAQRAGVPIVPGTKGLVDSEEDAVTQSEKLGFPVMLKATAGGGGMGLSIAQNAQEVRKSLATVKSRGDNLFKNAGVFIERYYPDSHHIEVQVFGNGQGNAIHFGERECSIQRRHQKVIEECPSPFVVKHPDLRERLCSAAVRLAESIKYGSAGTIEYLVDDISGDFFFLEMNTRLQVEHGITELCYDVDLVRLMLRQADAQLAGKGGLESKELKSLQPKEPKGAAIEARVYAENPARDYAPSPGTLQVVDWAENKGVRIDTWVHTGTIVSSYYDPLLAKVMVHSPSRDESIKAMSETLSRSRICGPPTNLDFLVGIVENSQFASGVTMTKFLTNFKYSPAAMDVISAGAYTTVQDYPGRPTMGRGFPHSGPMDPLAFQVANLLVGNPRGTAGLECTLDGPELLFLGPAIISICGAPMDTKLDDKPVPMWTRLQISAGQKLKVGKTTGGGCRSYLAVYGGLPSVAEWFGSKATSPGVAVGGYQGRQLAAGDLLAITRDVPEFGLEPLALPESIIPQYPSHWDIYAMVGPYEEGYLLPEDVEMIYKTKWQISHNAARGGIRILGPKPRWARADGGEGGAHPSNVVEYGYPVGTLNWTGDDPCIFPVDCPDFGGFVSSTTIIKADYWRLGQMKAGNTMQYKKVSLEDALALRMQVNEFIWNIEKACLGNGDFDAIDPLDYTTLLPSAKSGYHGKAVVQHIKAKGNQPQTFYRQGGDDYMLVEYGDGTFDLNHRCRVTALIKALRESKTYISFSNGLINTVGCCTSLLIYYDGTKIPQSKLIHYLTDIEAQLGDLSKSKVPSRIFKLPIAFDHVKEKNAIKRYMETQRPYASYLPDNLEFVAKNNGFERKDLVRILTQSKLMTISVGFFAALPLCLPVDPRERMQCPKMNPSRVFTPEGQVSWGGSCMALYNVESPGGYQLTGLTIPGVDYLGSKKHYSLARPWLFEDFDQLTYYEVDEAEYERQLALFHSGRYEYQIEETVFDMAEHNHLLEETKEEVAAIRRKQRKAQDEMQKLEDELMAKWTEEKAAGKIPMDKVEALLNDPGIEKISSPLNANVWKVVAEEGQGIKEGDEVAILEAMKLEISVRVETGLQGRLEKLLVRPGDVVNAGDPLAIVRKR</sequence>
<dbReference type="Pfam" id="PF02785">
    <property type="entry name" value="Biotin_carb_C"/>
    <property type="match status" value="1"/>
</dbReference>
<keyword evidence="3 7" id="KW-0547">Nucleotide-binding</keyword>
<keyword evidence="4" id="KW-0378">Hydrolase</keyword>
<evidence type="ECO:0000256" key="8">
    <source>
        <dbReference type="SAM" id="Coils"/>
    </source>
</evidence>
<dbReference type="SUPFAM" id="SSF160467">
    <property type="entry name" value="PH0987 N-terminal domain-like"/>
    <property type="match status" value="1"/>
</dbReference>
<dbReference type="InterPro" id="IPR016185">
    <property type="entry name" value="PreATP-grasp_dom_sf"/>
</dbReference>
<feature type="domain" description="ATP-grasp" evidence="10">
    <location>
        <begin position="121"/>
        <end position="321"/>
    </location>
</feature>
<dbReference type="Gene3D" id="3.30.470.20">
    <property type="entry name" value="ATP-grasp fold, B domain"/>
    <property type="match status" value="1"/>
</dbReference>
<keyword evidence="8" id="KW-0175">Coiled coil</keyword>
<dbReference type="InterPro" id="IPR050856">
    <property type="entry name" value="Biotin_carboxylase_complex"/>
</dbReference>
<dbReference type="Gene3D" id="2.40.50.100">
    <property type="match status" value="1"/>
</dbReference>
<dbReference type="InterPro" id="IPR003778">
    <property type="entry name" value="CT_A_B"/>
</dbReference>
<dbReference type="Gene3D" id="2.40.100.10">
    <property type="entry name" value="Cyclophilin-like"/>
    <property type="match status" value="2"/>
</dbReference>
<comment type="caution">
    <text evidence="12">The sequence shown here is derived from an EMBL/GenBank/DDBJ whole genome shotgun (WGS) entry which is preliminary data.</text>
</comment>
<dbReference type="EMBL" id="JBEFKJ010000034">
    <property type="protein sequence ID" value="KAL2038189.1"/>
    <property type="molecule type" value="Genomic_DNA"/>
</dbReference>
<dbReference type="PROSITE" id="PS00867">
    <property type="entry name" value="CPSASE_2"/>
    <property type="match status" value="1"/>
</dbReference>
<dbReference type="InterPro" id="IPR003833">
    <property type="entry name" value="CT_C_D"/>
</dbReference>
<dbReference type="SMART" id="SM00797">
    <property type="entry name" value="AHS2"/>
    <property type="match status" value="1"/>
</dbReference>
<dbReference type="SMART" id="SM00878">
    <property type="entry name" value="Biotin_carb_C"/>
    <property type="match status" value="1"/>
</dbReference>
<dbReference type="PROSITE" id="PS00188">
    <property type="entry name" value="BIOTIN"/>
    <property type="match status" value="1"/>
</dbReference>
<evidence type="ECO:0000259" key="9">
    <source>
        <dbReference type="PROSITE" id="PS50968"/>
    </source>
</evidence>
<dbReference type="InterPro" id="IPR005482">
    <property type="entry name" value="Biotin_COase_C"/>
</dbReference>
<reference evidence="12 13" key="1">
    <citation type="submission" date="2024-09" db="EMBL/GenBank/DDBJ databases">
        <title>Rethinking Asexuality: The Enigmatic Case of Functional Sexual Genes in Lepraria (Stereocaulaceae).</title>
        <authorList>
            <person name="Doellman M."/>
            <person name="Sun Y."/>
            <person name="Barcenas-Pena A."/>
            <person name="Lumbsch H.T."/>
            <person name="Grewe F."/>
        </authorList>
    </citation>
    <scope>NUCLEOTIDE SEQUENCE [LARGE SCALE GENOMIC DNA]</scope>
    <source>
        <strain evidence="12 13">Mercado 3170</strain>
    </source>
</reference>
<dbReference type="Pfam" id="PF02682">
    <property type="entry name" value="CT_C_D"/>
    <property type="match status" value="1"/>
</dbReference>
<evidence type="ECO:0000256" key="4">
    <source>
        <dbReference type="ARBA" id="ARBA00022801"/>
    </source>
</evidence>
<dbReference type="SUPFAM" id="SSF50891">
    <property type="entry name" value="Cyclophilin-like"/>
    <property type="match status" value="2"/>
</dbReference>
<feature type="coiled-coil region" evidence="8">
    <location>
        <begin position="1103"/>
        <end position="1137"/>
    </location>
</feature>
<evidence type="ECO:0000259" key="11">
    <source>
        <dbReference type="PROSITE" id="PS50979"/>
    </source>
</evidence>
<accession>A0ABR3ZX04</accession>
<dbReference type="InterPro" id="IPR011054">
    <property type="entry name" value="Rudment_hybrid_motif"/>
</dbReference>
<dbReference type="Pfam" id="PF02786">
    <property type="entry name" value="CPSase_L_D2"/>
    <property type="match status" value="1"/>
</dbReference>
<dbReference type="PANTHER" id="PTHR18866:SF128">
    <property type="entry name" value="UREA AMIDOLYASE"/>
    <property type="match status" value="1"/>
</dbReference>
<feature type="domain" description="Biotin carboxylation" evidence="11">
    <location>
        <begin position="3"/>
        <end position="459"/>
    </location>
</feature>
<keyword evidence="6" id="KW-0092">Biotin</keyword>
<evidence type="ECO:0000259" key="10">
    <source>
        <dbReference type="PROSITE" id="PS50975"/>
    </source>
</evidence>
<evidence type="ECO:0000313" key="13">
    <source>
        <dbReference type="Proteomes" id="UP001590950"/>
    </source>
</evidence>
<keyword evidence="13" id="KW-1185">Reference proteome</keyword>
<gene>
    <name evidence="12" type="ORF">N7G274_009137</name>
</gene>
<dbReference type="InterPro" id="IPR000089">
    <property type="entry name" value="Biotin_lipoyl"/>
</dbReference>
<protein>
    <recommendedName>
        <fullName evidence="14">Urea carboxylase</fullName>
    </recommendedName>
</protein>
<evidence type="ECO:0000256" key="7">
    <source>
        <dbReference type="PROSITE-ProRule" id="PRU00409"/>
    </source>
</evidence>
<dbReference type="InterPro" id="IPR011053">
    <property type="entry name" value="Single_hybrid_motif"/>
</dbReference>
<dbReference type="SUPFAM" id="SSF56059">
    <property type="entry name" value="Glutathione synthetase ATP-binding domain-like"/>
    <property type="match status" value="1"/>
</dbReference>
<evidence type="ECO:0000256" key="5">
    <source>
        <dbReference type="ARBA" id="ARBA00022840"/>
    </source>
</evidence>
<evidence type="ECO:0000256" key="6">
    <source>
        <dbReference type="ARBA" id="ARBA00023267"/>
    </source>
</evidence>
<dbReference type="Proteomes" id="UP001590950">
    <property type="component" value="Unassembled WGS sequence"/>
</dbReference>
<dbReference type="SMART" id="SM00796">
    <property type="entry name" value="AHS1"/>
    <property type="match status" value="1"/>
</dbReference>
<dbReference type="InterPro" id="IPR029000">
    <property type="entry name" value="Cyclophilin-like_dom_sf"/>
</dbReference>
<organism evidence="12 13">
    <name type="scientific">Stereocaulon virgatum</name>
    <dbReference type="NCBI Taxonomy" id="373712"/>
    <lineage>
        <taxon>Eukaryota</taxon>
        <taxon>Fungi</taxon>
        <taxon>Dikarya</taxon>
        <taxon>Ascomycota</taxon>
        <taxon>Pezizomycotina</taxon>
        <taxon>Lecanoromycetes</taxon>
        <taxon>OSLEUM clade</taxon>
        <taxon>Lecanoromycetidae</taxon>
        <taxon>Lecanorales</taxon>
        <taxon>Lecanorineae</taxon>
        <taxon>Stereocaulaceae</taxon>
        <taxon>Stereocaulon</taxon>
    </lineage>
</organism>
<dbReference type="Gene3D" id="3.30.1360.40">
    <property type="match status" value="1"/>
</dbReference>
<feature type="domain" description="Lipoyl-binding" evidence="9">
    <location>
        <begin position="1157"/>
        <end position="1236"/>
    </location>
</feature>
<dbReference type="SUPFAM" id="SSF51230">
    <property type="entry name" value="Single hybrid motif"/>
    <property type="match status" value="1"/>
</dbReference>
<dbReference type="Pfam" id="PF00364">
    <property type="entry name" value="Biotin_lipoyl"/>
    <property type="match status" value="1"/>
</dbReference>
<dbReference type="SUPFAM" id="SSF51246">
    <property type="entry name" value="Rudiment single hybrid motif"/>
    <property type="match status" value="1"/>
</dbReference>
<dbReference type="InterPro" id="IPR005479">
    <property type="entry name" value="CPAse_ATP-bd"/>
</dbReference>
<name>A0ABR3ZX04_9LECA</name>
<dbReference type="Pfam" id="PF00289">
    <property type="entry name" value="Biotin_carb_N"/>
    <property type="match status" value="1"/>
</dbReference>
<dbReference type="PROSITE" id="PS50979">
    <property type="entry name" value="BC"/>
    <property type="match status" value="1"/>
</dbReference>
<dbReference type="PROSITE" id="PS50968">
    <property type="entry name" value="BIOTINYL_LIPOYL"/>
    <property type="match status" value="1"/>
</dbReference>
<evidence type="ECO:0000256" key="2">
    <source>
        <dbReference type="ARBA" id="ARBA00022598"/>
    </source>
</evidence>
<dbReference type="PROSITE" id="PS00866">
    <property type="entry name" value="CPSASE_1"/>
    <property type="match status" value="1"/>
</dbReference>
<comment type="cofactor">
    <cofactor evidence="1">
        <name>biotin</name>
        <dbReference type="ChEBI" id="CHEBI:57586"/>
    </cofactor>
</comment>
<dbReference type="InterPro" id="IPR001882">
    <property type="entry name" value="Biotin_BS"/>
</dbReference>
<dbReference type="InterPro" id="IPR011764">
    <property type="entry name" value="Biotin_carboxylation_dom"/>
</dbReference>
<keyword evidence="5 7" id="KW-0067">ATP-binding</keyword>
<evidence type="ECO:0000256" key="3">
    <source>
        <dbReference type="ARBA" id="ARBA00022741"/>
    </source>
</evidence>
<dbReference type="InterPro" id="IPR005481">
    <property type="entry name" value="BC-like_N"/>
</dbReference>
<keyword evidence="2" id="KW-0436">Ligase</keyword>
<dbReference type="SUPFAM" id="SSF52440">
    <property type="entry name" value="PreATP-grasp domain"/>
    <property type="match status" value="1"/>
</dbReference>
<evidence type="ECO:0000313" key="12">
    <source>
        <dbReference type="EMBL" id="KAL2038189.1"/>
    </source>
</evidence>
<evidence type="ECO:0000256" key="1">
    <source>
        <dbReference type="ARBA" id="ARBA00001953"/>
    </source>
</evidence>
<dbReference type="Pfam" id="PF02626">
    <property type="entry name" value="CT_A_B"/>
    <property type="match status" value="1"/>
</dbReference>
<dbReference type="PANTHER" id="PTHR18866">
    <property type="entry name" value="CARBOXYLASE:PYRUVATE/ACETYL-COA/PROPIONYL-COA CARBOXYLASE"/>
    <property type="match status" value="1"/>
</dbReference>
<evidence type="ECO:0008006" key="14">
    <source>
        <dbReference type="Google" id="ProtNLM"/>
    </source>
</evidence>